<organism evidence="2 3">
    <name type="scientific">Rhynchosporium agropyri</name>
    <dbReference type="NCBI Taxonomy" id="914238"/>
    <lineage>
        <taxon>Eukaryota</taxon>
        <taxon>Fungi</taxon>
        <taxon>Dikarya</taxon>
        <taxon>Ascomycota</taxon>
        <taxon>Pezizomycotina</taxon>
        <taxon>Leotiomycetes</taxon>
        <taxon>Helotiales</taxon>
        <taxon>Ploettnerulaceae</taxon>
        <taxon>Rhynchosporium</taxon>
    </lineage>
</organism>
<reference evidence="3" key="1">
    <citation type="submission" date="2016-03" db="EMBL/GenBank/DDBJ databases">
        <authorList>
            <person name="Guldener U."/>
        </authorList>
    </citation>
    <scope>NUCLEOTIDE SEQUENCE [LARGE SCALE GENOMIC DNA]</scope>
    <source>
        <strain evidence="3">04CH-RAC-A.6.1</strain>
    </source>
</reference>
<protein>
    <submittedName>
        <fullName evidence="2">Uncharacterized protein</fullName>
    </submittedName>
</protein>
<dbReference type="AlphaFoldDB" id="A0A1E1L9N5"/>
<evidence type="ECO:0000313" key="3">
    <source>
        <dbReference type="Proteomes" id="UP000178912"/>
    </source>
</evidence>
<sequence length="95" mass="10851">MSNSFLPPPSSPRPSNSSDEPFSVLKAKSVPACPRGLKYNAARIRALEPMTEVRKRDDDLVFSLQQVEQRHGYRLFREEAATQALLRKLQSPKRR</sequence>
<evidence type="ECO:0000313" key="2">
    <source>
        <dbReference type="EMBL" id="CZT07283.1"/>
    </source>
</evidence>
<name>A0A1E1L9N5_9HELO</name>
<accession>A0A1E1L9N5</accession>
<gene>
    <name evidence="2" type="ORF">RAG0_12803</name>
</gene>
<feature type="compositionally biased region" description="Pro residues" evidence="1">
    <location>
        <begin position="1"/>
        <end position="12"/>
    </location>
</feature>
<dbReference type="EMBL" id="FJUX01000094">
    <property type="protein sequence ID" value="CZT07283.1"/>
    <property type="molecule type" value="Genomic_DNA"/>
</dbReference>
<feature type="region of interest" description="Disordered" evidence="1">
    <location>
        <begin position="1"/>
        <end position="23"/>
    </location>
</feature>
<dbReference type="Proteomes" id="UP000178912">
    <property type="component" value="Unassembled WGS sequence"/>
</dbReference>
<evidence type="ECO:0000256" key="1">
    <source>
        <dbReference type="SAM" id="MobiDB-lite"/>
    </source>
</evidence>
<keyword evidence="3" id="KW-1185">Reference proteome</keyword>
<proteinExistence type="predicted"/>